<dbReference type="STRING" id="985895.E5ADY2"/>
<dbReference type="OrthoDB" id="5389296at2759"/>
<dbReference type="HOGENOM" id="CLU_690988_0_0_1"/>
<accession>E5ADY2</accession>
<evidence type="ECO:0000256" key="1">
    <source>
        <dbReference type="SAM" id="MobiDB-lite"/>
    </source>
</evidence>
<protein>
    <submittedName>
        <fullName evidence="2">Predicted protein</fullName>
    </submittedName>
</protein>
<dbReference type="EMBL" id="FP929139">
    <property type="protein sequence ID" value="CBY01421.1"/>
    <property type="molecule type" value="Genomic_DNA"/>
</dbReference>
<feature type="compositionally biased region" description="Low complexity" evidence="1">
    <location>
        <begin position="113"/>
        <end position="125"/>
    </location>
</feature>
<gene>
    <name evidence="2" type="ORF">LEMA_P002080.1</name>
</gene>
<dbReference type="Proteomes" id="UP000002668">
    <property type="component" value="Genome"/>
</dbReference>
<dbReference type="VEuPathDB" id="FungiDB:LEMA_P002080.1"/>
<feature type="compositionally biased region" description="Pro residues" evidence="1">
    <location>
        <begin position="210"/>
        <end position="224"/>
    </location>
</feature>
<name>E5ADY2_LEPMJ</name>
<organism evidence="2 3">
    <name type="scientific">Leptosphaeria maculans (strain JN3 / isolate v23.1.3 / race Av1-4-5-6-7-8)</name>
    <name type="common">Blackleg fungus</name>
    <name type="synonym">Phoma lingam</name>
    <dbReference type="NCBI Taxonomy" id="985895"/>
    <lineage>
        <taxon>Eukaryota</taxon>
        <taxon>Fungi</taxon>
        <taxon>Dikarya</taxon>
        <taxon>Ascomycota</taxon>
        <taxon>Pezizomycotina</taxon>
        <taxon>Dothideomycetes</taxon>
        <taxon>Pleosporomycetidae</taxon>
        <taxon>Pleosporales</taxon>
        <taxon>Pleosporineae</taxon>
        <taxon>Leptosphaeriaceae</taxon>
        <taxon>Plenodomus</taxon>
        <taxon>Plenodomus lingam/Leptosphaeria maculans species complex</taxon>
    </lineage>
</organism>
<evidence type="ECO:0000313" key="3">
    <source>
        <dbReference type="Proteomes" id="UP000002668"/>
    </source>
</evidence>
<proteinExistence type="predicted"/>
<feature type="region of interest" description="Disordered" evidence="1">
    <location>
        <begin position="63"/>
        <end position="231"/>
    </location>
</feature>
<evidence type="ECO:0000313" key="2">
    <source>
        <dbReference type="EMBL" id="CBY01421.1"/>
    </source>
</evidence>
<reference evidence="3" key="1">
    <citation type="journal article" date="2011" name="Nat. Commun.">
        <title>Effector diversification within compartments of the Leptosphaeria maculans genome affected by Repeat-Induced Point mutations.</title>
        <authorList>
            <person name="Rouxel T."/>
            <person name="Grandaubert J."/>
            <person name="Hane J.K."/>
            <person name="Hoede C."/>
            <person name="van de Wouw A.P."/>
            <person name="Couloux A."/>
            <person name="Dominguez V."/>
            <person name="Anthouard V."/>
            <person name="Bally P."/>
            <person name="Bourras S."/>
            <person name="Cozijnsen A.J."/>
            <person name="Ciuffetti L.M."/>
            <person name="Degrave A."/>
            <person name="Dilmaghani A."/>
            <person name="Duret L."/>
            <person name="Fudal I."/>
            <person name="Goodwin S.B."/>
            <person name="Gout L."/>
            <person name="Glaser N."/>
            <person name="Linglin J."/>
            <person name="Kema G.H.J."/>
            <person name="Lapalu N."/>
            <person name="Lawrence C.B."/>
            <person name="May K."/>
            <person name="Meyer M."/>
            <person name="Ollivier B."/>
            <person name="Poulain J."/>
            <person name="Schoch C.L."/>
            <person name="Simon A."/>
            <person name="Spatafora J.W."/>
            <person name="Stachowiak A."/>
            <person name="Turgeon B.G."/>
            <person name="Tyler B.M."/>
            <person name="Vincent D."/>
            <person name="Weissenbach J."/>
            <person name="Amselem J."/>
            <person name="Quesneville H."/>
            <person name="Oliver R.P."/>
            <person name="Wincker P."/>
            <person name="Balesdent M.-H."/>
            <person name="Howlett B.J."/>
        </authorList>
    </citation>
    <scope>NUCLEOTIDE SEQUENCE [LARGE SCALE GENOMIC DNA]</scope>
    <source>
        <strain evidence="3">JN3 / isolate v23.1.3 / race Av1-4-5-6-7-8</strain>
    </source>
</reference>
<sequence>MPTETPSPHRFLAPRATAAQQPRQKLQSGLRNVLAVQTPKPALRTLQAPTPDTQWKKVTSARRFVIPPPRAAPSVEAPVKATEEEHETQTTNVLSQETPRPKPRRKWERVESIQDSSQSSAAATQEDLHGESSTRIPPKKCSSRLQTTSAAASPHSARPRIPKPQRRKHPSLKHPIASKPPPYHAPQPLLSLTHPNTLLKPHHHQRPQFILPPHPTSPPKPSKPLPEIFSPSRKSAKYIPDGLASTMTTWIIEAANAGFAAQERSAGGSVVWGREREDGVKLRVRVREVGGAAVDAGGDGGASSVECFPGGIVFVTGELVDERSNTSKSGSVRHEDSLVGLLLAGVGGARGKTGVKLSKGVLLGIRAPAWEIDIAGEMWTVGVDWMLL</sequence>
<dbReference type="AlphaFoldDB" id="E5ADY2"/>
<feature type="compositionally biased region" description="Low complexity" evidence="1">
    <location>
        <begin position="13"/>
        <end position="24"/>
    </location>
</feature>
<feature type="compositionally biased region" description="Polar residues" evidence="1">
    <location>
        <begin position="89"/>
        <end position="98"/>
    </location>
</feature>
<keyword evidence="3" id="KW-1185">Reference proteome</keyword>
<dbReference type="OMA" id="EQFSPHR"/>
<feature type="region of interest" description="Disordered" evidence="1">
    <location>
        <begin position="1"/>
        <end position="27"/>
    </location>
</feature>
<dbReference type="InParanoid" id="E5ADY2"/>
<dbReference type="eggNOG" id="ENOG502ST4U">
    <property type="taxonomic scope" value="Eukaryota"/>
</dbReference>
<feature type="compositionally biased region" description="Basic residues" evidence="1">
    <location>
        <begin position="157"/>
        <end position="172"/>
    </location>
</feature>